<dbReference type="InterPro" id="IPR003903">
    <property type="entry name" value="UIM_dom"/>
</dbReference>
<dbReference type="InterPro" id="IPR011009">
    <property type="entry name" value="Kinase-like_dom_sf"/>
</dbReference>
<feature type="compositionally biased region" description="Polar residues" evidence="9">
    <location>
        <begin position="243"/>
        <end position="256"/>
    </location>
</feature>
<evidence type="ECO:0000256" key="8">
    <source>
        <dbReference type="ARBA" id="ARBA00048679"/>
    </source>
</evidence>
<dbReference type="PROSITE" id="PS50011">
    <property type="entry name" value="PROTEIN_KINASE_DOM"/>
    <property type="match status" value="1"/>
</dbReference>
<feature type="region of interest" description="Disordered" evidence="9">
    <location>
        <begin position="507"/>
        <end position="555"/>
    </location>
</feature>
<evidence type="ECO:0000256" key="4">
    <source>
        <dbReference type="ARBA" id="ARBA00022741"/>
    </source>
</evidence>
<dbReference type="AlphaFoldDB" id="A0A8H5HNN7"/>
<evidence type="ECO:0000256" key="2">
    <source>
        <dbReference type="ARBA" id="ARBA00022527"/>
    </source>
</evidence>
<feature type="compositionally biased region" description="Low complexity" evidence="9">
    <location>
        <begin position="135"/>
        <end position="145"/>
    </location>
</feature>
<dbReference type="Pfam" id="PF00069">
    <property type="entry name" value="Pkinase"/>
    <property type="match status" value="1"/>
</dbReference>
<dbReference type="PROSITE" id="PS50330">
    <property type="entry name" value="UIM"/>
    <property type="match status" value="1"/>
</dbReference>
<organism evidence="11 12">
    <name type="scientific">Tricholomella constricta</name>
    <dbReference type="NCBI Taxonomy" id="117010"/>
    <lineage>
        <taxon>Eukaryota</taxon>
        <taxon>Fungi</taxon>
        <taxon>Dikarya</taxon>
        <taxon>Basidiomycota</taxon>
        <taxon>Agaricomycotina</taxon>
        <taxon>Agaricomycetes</taxon>
        <taxon>Agaricomycetidae</taxon>
        <taxon>Agaricales</taxon>
        <taxon>Tricholomatineae</taxon>
        <taxon>Lyophyllaceae</taxon>
        <taxon>Tricholomella</taxon>
    </lineage>
</organism>
<evidence type="ECO:0000256" key="7">
    <source>
        <dbReference type="ARBA" id="ARBA00047899"/>
    </source>
</evidence>
<dbReference type="SMART" id="SM00220">
    <property type="entry name" value="S_TKc"/>
    <property type="match status" value="1"/>
</dbReference>
<feature type="region of interest" description="Disordered" evidence="9">
    <location>
        <begin position="191"/>
        <end position="305"/>
    </location>
</feature>
<dbReference type="EMBL" id="JAACJP010000002">
    <property type="protein sequence ID" value="KAF5386698.1"/>
    <property type="molecule type" value="Genomic_DNA"/>
</dbReference>
<evidence type="ECO:0000256" key="5">
    <source>
        <dbReference type="ARBA" id="ARBA00022777"/>
    </source>
</evidence>
<feature type="compositionally biased region" description="Low complexity" evidence="9">
    <location>
        <begin position="257"/>
        <end position="276"/>
    </location>
</feature>
<evidence type="ECO:0000256" key="1">
    <source>
        <dbReference type="ARBA" id="ARBA00012513"/>
    </source>
</evidence>
<evidence type="ECO:0000256" key="6">
    <source>
        <dbReference type="ARBA" id="ARBA00022840"/>
    </source>
</evidence>
<evidence type="ECO:0000256" key="3">
    <source>
        <dbReference type="ARBA" id="ARBA00022679"/>
    </source>
</evidence>
<protein>
    <recommendedName>
        <fullName evidence="1">non-specific serine/threonine protein kinase</fullName>
        <ecNumber evidence="1">2.7.11.1</ecNumber>
    </recommendedName>
</protein>
<keyword evidence="6" id="KW-0067">ATP-binding</keyword>
<feature type="region of interest" description="Disordered" evidence="9">
    <location>
        <begin position="1"/>
        <end position="146"/>
    </location>
</feature>
<dbReference type="GO" id="GO:0005524">
    <property type="term" value="F:ATP binding"/>
    <property type="evidence" value="ECO:0007669"/>
    <property type="project" value="UniProtKB-KW"/>
</dbReference>
<dbReference type="InterPro" id="IPR008271">
    <property type="entry name" value="Ser/Thr_kinase_AS"/>
</dbReference>
<accession>A0A8H5HNN7</accession>
<feature type="compositionally biased region" description="Low complexity" evidence="9">
    <location>
        <begin position="11"/>
        <end position="44"/>
    </location>
</feature>
<comment type="caution">
    <text evidence="11">The sequence shown here is derived from an EMBL/GenBank/DDBJ whole genome shotgun (WGS) entry which is preliminary data.</text>
</comment>
<keyword evidence="12" id="KW-1185">Reference proteome</keyword>
<dbReference type="OrthoDB" id="289250at2759"/>
<dbReference type="SUPFAM" id="SSF56112">
    <property type="entry name" value="Protein kinase-like (PK-like)"/>
    <property type="match status" value="1"/>
</dbReference>
<evidence type="ECO:0000313" key="11">
    <source>
        <dbReference type="EMBL" id="KAF5386698.1"/>
    </source>
</evidence>
<dbReference type="EC" id="2.7.11.1" evidence="1"/>
<feature type="compositionally biased region" description="Low complexity" evidence="9">
    <location>
        <begin position="293"/>
        <end position="303"/>
    </location>
</feature>
<feature type="domain" description="Protein kinase" evidence="10">
    <location>
        <begin position="154"/>
        <end position="742"/>
    </location>
</feature>
<dbReference type="Gene3D" id="1.10.510.10">
    <property type="entry name" value="Transferase(Phosphotransferase) domain 1"/>
    <property type="match status" value="1"/>
</dbReference>
<dbReference type="Proteomes" id="UP000565441">
    <property type="component" value="Unassembled WGS sequence"/>
</dbReference>
<comment type="catalytic activity">
    <reaction evidence="8">
        <text>L-seryl-[protein] + ATP = O-phospho-L-seryl-[protein] + ADP + H(+)</text>
        <dbReference type="Rhea" id="RHEA:17989"/>
        <dbReference type="Rhea" id="RHEA-COMP:9863"/>
        <dbReference type="Rhea" id="RHEA-COMP:11604"/>
        <dbReference type="ChEBI" id="CHEBI:15378"/>
        <dbReference type="ChEBI" id="CHEBI:29999"/>
        <dbReference type="ChEBI" id="CHEBI:30616"/>
        <dbReference type="ChEBI" id="CHEBI:83421"/>
        <dbReference type="ChEBI" id="CHEBI:456216"/>
        <dbReference type="EC" id="2.7.11.1"/>
    </reaction>
</comment>
<reference evidence="11 12" key="1">
    <citation type="journal article" date="2020" name="ISME J.">
        <title>Uncovering the hidden diversity of litter-decomposition mechanisms in mushroom-forming fungi.</title>
        <authorList>
            <person name="Floudas D."/>
            <person name="Bentzer J."/>
            <person name="Ahren D."/>
            <person name="Johansson T."/>
            <person name="Persson P."/>
            <person name="Tunlid A."/>
        </authorList>
    </citation>
    <scope>NUCLEOTIDE SEQUENCE [LARGE SCALE GENOMIC DNA]</scope>
    <source>
        <strain evidence="11 12">CBS 661.87</strain>
    </source>
</reference>
<proteinExistence type="predicted"/>
<dbReference type="InterPro" id="IPR000719">
    <property type="entry name" value="Prot_kinase_dom"/>
</dbReference>
<dbReference type="PANTHER" id="PTHR24343">
    <property type="entry name" value="SERINE/THREONINE KINASE"/>
    <property type="match status" value="1"/>
</dbReference>
<evidence type="ECO:0000259" key="10">
    <source>
        <dbReference type="PROSITE" id="PS50011"/>
    </source>
</evidence>
<keyword evidence="5" id="KW-0418">Kinase</keyword>
<keyword evidence="4" id="KW-0547">Nucleotide-binding</keyword>
<gene>
    <name evidence="11" type="ORF">D9615_001979</name>
</gene>
<feature type="compositionally biased region" description="Acidic residues" evidence="9">
    <location>
        <begin position="542"/>
        <end position="552"/>
    </location>
</feature>
<keyword evidence="2" id="KW-0723">Serine/threonine-protein kinase</keyword>
<dbReference type="PROSITE" id="PS00108">
    <property type="entry name" value="PROTEIN_KINASE_ST"/>
    <property type="match status" value="1"/>
</dbReference>
<keyword evidence="3" id="KW-0808">Transferase</keyword>
<feature type="compositionally biased region" description="Low complexity" evidence="9">
    <location>
        <begin position="193"/>
        <end position="203"/>
    </location>
</feature>
<dbReference type="GO" id="GO:0004674">
    <property type="term" value="F:protein serine/threonine kinase activity"/>
    <property type="evidence" value="ECO:0007669"/>
    <property type="project" value="UniProtKB-KW"/>
</dbReference>
<feature type="compositionally biased region" description="Pro residues" evidence="9">
    <location>
        <begin position="63"/>
        <end position="76"/>
    </location>
</feature>
<dbReference type="PANTHER" id="PTHR24343:SF558">
    <property type="entry name" value="PROTEIN KINASE DOMAIN-CONTAINING PROTEIN"/>
    <property type="match status" value="1"/>
</dbReference>
<dbReference type="GO" id="GO:0005829">
    <property type="term" value="C:cytosol"/>
    <property type="evidence" value="ECO:0007669"/>
    <property type="project" value="TreeGrafter"/>
</dbReference>
<feature type="region of interest" description="Disordered" evidence="9">
    <location>
        <begin position="677"/>
        <end position="702"/>
    </location>
</feature>
<feature type="region of interest" description="Disordered" evidence="9">
    <location>
        <begin position="570"/>
        <end position="603"/>
    </location>
</feature>
<name>A0A8H5HNN7_9AGAR</name>
<comment type="catalytic activity">
    <reaction evidence="7">
        <text>L-threonyl-[protein] + ATP = O-phospho-L-threonyl-[protein] + ADP + H(+)</text>
        <dbReference type="Rhea" id="RHEA:46608"/>
        <dbReference type="Rhea" id="RHEA-COMP:11060"/>
        <dbReference type="Rhea" id="RHEA-COMP:11605"/>
        <dbReference type="ChEBI" id="CHEBI:15378"/>
        <dbReference type="ChEBI" id="CHEBI:30013"/>
        <dbReference type="ChEBI" id="CHEBI:30616"/>
        <dbReference type="ChEBI" id="CHEBI:61977"/>
        <dbReference type="ChEBI" id="CHEBI:456216"/>
        <dbReference type="EC" id="2.7.11.1"/>
    </reaction>
</comment>
<sequence>MQLGLHPSPPSSISSSRSGSSRSRLSFLSSSSSSTFSDISVSSLPSPPHSGAKTNAFFASPFPTRPPSPTPAPQPPSTKTRSFFAIPAIDISTPTVSTPTVDFDTGNEPTPRPKDLEPKLSTFWPQHTPDEPTASSIISSQQQGSDAVAQNTTLRLLKPLGHGAFSSVWLADDLSPVPLVLRSRRSLRDLRRQASLKSPNSAKSPPPNNRLSLSRAGSLRKLRARVPGTRPIRSLDDAPPTANGASSSIDPSDLLQSSLSRASSTSSTSTTASSRSTKPRPLTISIVDPTSPLPSGGLSRSSSAKGRLVAVKMTVRGGAGAHAEDEEREVEKERTRVAFVREVEVLRGFLLPSLHISLPLTPGLTRGSLQHISHPNITPLLSHLSTPTHHVLVLPYLPGGDLLALVNTDAAWARLRETVLQRIWAELCRAVGWMHGVGLVHRDIKLENILLTTQIFTNFTQHQNPDQEQDLEASAPTLANLPPSPAPLIKLTDFGLSRFVDIRSEDERARDRAARRAQRRAGSESSGCANADNSEGEKKVEEEEDDDEEDEGPLLSTRCGSEAYAAPELVMGAPVASRTRARSRSRTTTTTTTTAARKPKRRGVYDARETDAWACGVVLYALVARRLPFGEGVGAGTGPGTAIGREGEARGIGMGMARRAWLMRIARGEYEWPEAGAGAEAGVDGGSHSTRAQGEGEGEGEKELMGARLAASEGARRMVGRLLVRDPRKRARIADLWGDVWMGGDGVVTGPVQEEEEAWERVEALEEGMEVVDAEEEEDLELALAEAEEEVDEFGWLVDQDGIDDIARREVV</sequence>
<evidence type="ECO:0000256" key="9">
    <source>
        <dbReference type="SAM" id="MobiDB-lite"/>
    </source>
</evidence>
<evidence type="ECO:0000313" key="12">
    <source>
        <dbReference type="Proteomes" id="UP000565441"/>
    </source>
</evidence>
<feature type="compositionally biased region" description="Low complexity" evidence="9">
    <location>
        <begin position="586"/>
        <end position="596"/>
    </location>
</feature>
<dbReference type="GO" id="GO:0030003">
    <property type="term" value="P:intracellular monoatomic cation homeostasis"/>
    <property type="evidence" value="ECO:0007669"/>
    <property type="project" value="TreeGrafter"/>
</dbReference>